<protein>
    <recommendedName>
        <fullName evidence="6">HECT domain-containing protein</fullName>
    </recommendedName>
</protein>
<evidence type="ECO:0000259" key="6">
    <source>
        <dbReference type="PROSITE" id="PS50237"/>
    </source>
</evidence>
<dbReference type="GeneID" id="20657647"/>
<dbReference type="KEGG" id="psoj:PHYSODRAFT_499066"/>
<name>G4ZEZ2_PHYSP</name>
<dbReference type="Pfam" id="PF12796">
    <property type="entry name" value="Ank_2"/>
    <property type="match status" value="1"/>
</dbReference>
<comment type="caution">
    <text evidence="5">Lacks conserved residue(s) required for the propagation of feature annotation.</text>
</comment>
<dbReference type="SMR" id="G4ZEZ2"/>
<evidence type="ECO:0000256" key="2">
    <source>
        <dbReference type="ARBA" id="ARBA00022786"/>
    </source>
</evidence>
<dbReference type="RefSeq" id="XP_009526962.1">
    <property type="nucleotide sequence ID" value="XM_009528667.1"/>
</dbReference>
<dbReference type="SUPFAM" id="SSF57903">
    <property type="entry name" value="FYVE/PHD zinc finger"/>
    <property type="match status" value="1"/>
</dbReference>
<evidence type="ECO:0000256" key="5">
    <source>
        <dbReference type="PROSITE-ProRule" id="PRU00104"/>
    </source>
</evidence>
<reference evidence="7 8" key="1">
    <citation type="journal article" date="2006" name="Science">
        <title>Phytophthora genome sequences uncover evolutionary origins and mechanisms of pathogenesis.</title>
        <authorList>
            <person name="Tyler B.M."/>
            <person name="Tripathy S."/>
            <person name="Zhang X."/>
            <person name="Dehal P."/>
            <person name="Jiang R.H."/>
            <person name="Aerts A."/>
            <person name="Arredondo F.D."/>
            <person name="Baxter L."/>
            <person name="Bensasson D."/>
            <person name="Beynon J.L."/>
            <person name="Chapman J."/>
            <person name="Damasceno C.M."/>
            <person name="Dorrance A.E."/>
            <person name="Dou D."/>
            <person name="Dickerman A.W."/>
            <person name="Dubchak I.L."/>
            <person name="Garbelotto M."/>
            <person name="Gijzen M."/>
            <person name="Gordon S.G."/>
            <person name="Govers F."/>
            <person name="Grunwald N.J."/>
            <person name="Huang W."/>
            <person name="Ivors K.L."/>
            <person name="Jones R.W."/>
            <person name="Kamoun S."/>
            <person name="Krampis K."/>
            <person name="Lamour K.H."/>
            <person name="Lee M.K."/>
            <person name="McDonald W.H."/>
            <person name="Medina M."/>
            <person name="Meijer H.J."/>
            <person name="Nordberg E.K."/>
            <person name="Maclean D.J."/>
            <person name="Ospina-Giraldo M.D."/>
            <person name="Morris P.F."/>
            <person name="Phuntumart V."/>
            <person name="Putnam N.H."/>
            <person name="Rash S."/>
            <person name="Rose J.K."/>
            <person name="Sakihama Y."/>
            <person name="Salamov A.A."/>
            <person name="Savidor A."/>
            <person name="Scheuring C.F."/>
            <person name="Smith B.M."/>
            <person name="Sobral B.W."/>
            <person name="Terry A."/>
            <person name="Torto-Alalibo T.A."/>
            <person name="Win J."/>
            <person name="Xu Z."/>
            <person name="Zhang H."/>
            <person name="Grigoriev I.V."/>
            <person name="Rokhsar D.S."/>
            <person name="Boore J.L."/>
        </authorList>
    </citation>
    <scope>NUCLEOTIDE SEQUENCE [LARGE SCALE GENOMIC DNA]</scope>
    <source>
        <strain evidence="7 8">P6497</strain>
    </source>
</reference>
<gene>
    <name evidence="7" type="ORF">PHYSODRAFT_499066</name>
</gene>
<dbReference type="InterPro" id="IPR002110">
    <property type="entry name" value="Ankyrin_rpt"/>
</dbReference>
<evidence type="ECO:0000313" key="8">
    <source>
        <dbReference type="Proteomes" id="UP000002640"/>
    </source>
</evidence>
<accession>G4ZEZ2</accession>
<dbReference type="Gene3D" id="3.30.2410.10">
    <property type="entry name" value="Hect, E3 ligase catalytic domain"/>
    <property type="match status" value="1"/>
</dbReference>
<dbReference type="PROSITE" id="PS50088">
    <property type="entry name" value="ANK_REPEAT"/>
    <property type="match status" value="1"/>
</dbReference>
<dbReference type="PROSITE" id="PS50297">
    <property type="entry name" value="ANK_REP_REGION"/>
    <property type="match status" value="1"/>
</dbReference>
<dbReference type="Pfam" id="PF00023">
    <property type="entry name" value="Ank"/>
    <property type="match status" value="1"/>
</dbReference>
<evidence type="ECO:0000313" key="7">
    <source>
        <dbReference type="EMBL" id="EGZ17904.1"/>
    </source>
</evidence>
<dbReference type="InterPro" id="IPR036770">
    <property type="entry name" value="Ankyrin_rpt-contain_sf"/>
</dbReference>
<dbReference type="GO" id="GO:0004842">
    <property type="term" value="F:ubiquitin-protein transferase activity"/>
    <property type="evidence" value="ECO:0007669"/>
    <property type="project" value="InterPro"/>
</dbReference>
<feature type="domain" description="HECT" evidence="6">
    <location>
        <begin position="585"/>
        <end position="747"/>
    </location>
</feature>
<evidence type="ECO:0000256" key="4">
    <source>
        <dbReference type="PROSITE-ProRule" id="PRU00023"/>
    </source>
</evidence>
<dbReference type="Gene3D" id="3.30.40.10">
    <property type="entry name" value="Zinc/RING finger domain, C3HC4 (zinc finger)"/>
    <property type="match status" value="1"/>
</dbReference>
<dbReference type="Proteomes" id="UP000002640">
    <property type="component" value="Unassembled WGS sequence"/>
</dbReference>
<organism evidence="7 8">
    <name type="scientific">Phytophthora sojae (strain P6497)</name>
    <name type="common">Soybean stem and root rot agent</name>
    <name type="synonym">Phytophthora megasperma f. sp. glycines</name>
    <dbReference type="NCBI Taxonomy" id="1094619"/>
    <lineage>
        <taxon>Eukaryota</taxon>
        <taxon>Sar</taxon>
        <taxon>Stramenopiles</taxon>
        <taxon>Oomycota</taxon>
        <taxon>Peronosporomycetes</taxon>
        <taxon>Peronosporales</taxon>
        <taxon>Peronosporaceae</taxon>
        <taxon>Phytophthora</taxon>
    </lineage>
</organism>
<dbReference type="SUPFAM" id="SSF56204">
    <property type="entry name" value="Hect, E3 ligase catalytic domain"/>
    <property type="match status" value="1"/>
</dbReference>
<dbReference type="Pfam" id="PF00632">
    <property type="entry name" value="HECT"/>
    <property type="match status" value="1"/>
</dbReference>
<keyword evidence="3 4" id="KW-0040">ANK repeat</keyword>
<dbReference type="SUPFAM" id="SSF48403">
    <property type="entry name" value="Ankyrin repeat"/>
    <property type="match status" value="1"/>
</dbReference>
<evidence type="ECO:0000256" key="1">
    <source>
        <dbReference type="ARBA" id="ARBA00022737"/>
    </source>
</evidence>
<dbReference type="Gene3D" id="1.25.40.20">
    <property type="entry name" value="Ankyrin repeat-containing domain"/>
    <property type="match status" value="2"/>
</dbReference>
<dbReference type="InterPro" id="IPR011011">
    <property type="entry name" value="Znf_FYVE_PHD"/>
</dbReference>
<dbReference type="PROSITE" id="PS50237">
    <property type="entry name" value="HECT"/>
    <property type="match status" value="1"/>
</dbReference>
<dbReference type="AlphaFoldDB" id="G4ZEZ2"/>
<evidence type="ECO:0000256" key="3">
    <source>
        <dbReference type="ARBA" id="ARBA00023043"/>
    </source>
</evidence>
<dbReference type="EMBL" id="JH159154">
    <property type="protein sequence ID" value="EGZ17904.1"/>
    <property type="molecule type" value="Genomic_DNA"/>
</dbReference>
<dbReference type="PANTHER" id="PTHR24198:SF165">
    <property type="entry name" value="ANKYRIN REPEAT-CONTAINING PROTEIN-RELATED"/>
    <property type="match status" value="1"/>
</dbReference>
<dbReference type="PANTHER" id="PTHR24198">
    <property type="entry name" value="ANKYRIN REPEAT AND PROTEIN KINASE DOMAIN-CONTAINING PROTEIN"/>
    <property type="match status" value="1"/>
</dbReference>
<keyword evidence="1" id="KW-0677">Repeat</keyword>
<dbReference type="InterPro" id="IPR000569">
    <property type="entry name" value="HECT_dom"/>
</dbReference>
<dbReference type="InterPro" id="IPR013083">
    <property type="entry name" value="Znf_RING/FYVE/PHD"/>
</dbReference>
<proteinExistence type="predicted"/>
<dbReference type="SMART" id="SM00248">
    <property type="entry name" value="ANK"/>
    <property type="match status" value="3"/>
</dbReference>
<dbReference type="InParanoid" id="G4ZEZ2"/>
<keyword evidence="2 5" id="KW-0833">Ubl conjugation pathway</keyword>
<sequence>MDFEPLTIIGEIRCVCGATSVGGYRGQWLECWKEDCGVWEHADCVGFLTDCETKLPPKYLCTRCDPEAYLARCVQASRRILDWLFQCCDSRNSKQLMELLEDKTGATNIPPDWKNLKCEGRTLAMQAARNGLAKCLRYLMEERKADIFATDSQSRNALHHAAIGGSVVCCRILLKHDRKLLLHQDLRGCTPFHCMLRSARVNQLCLPLIREDAALIGMGDLHSNFPIHYACQAVNNYTVKICQVIFAAQPSMLQEKSGEGLYPLMIFAKDIIAMMLDMDVFGDCLNEKAPNGWFPLHFAAASGNHELTGLTALHIAAQENHALCVRALLLEGLNVVAKDSDGWVPILHAKNPAIIQEFMHYKLTKQLSRLHRMLGKYQQRGLVRQWQQRVARDPTCFDILNDWCLCDPERIERMEGLMLSNPFLLRLDNKLEYKKLAFVFSRESGCFWKQFVGVGMRLEPEDFRLPIIFSIGRGSTNSQGLENREGNLKLVLIRLAAGLLKEMPGLLMRSHSGDLEVNPLSGVKQELDKQLLGYYLLGELVAHFVLFAVPISGILDFGPAFLRCIGCKGKFKLASDEPWEMAGRSFAAGFEAVLPATLELFHADGLRVLFNGPETSLNIRQIDWNTAVRWDISGSETLSGEDIENAKALMPRLMNELVHEEQQLLLLFMTGTFQLVNEYFFRSEGESGRITIALCPESGTGLESDAVYPTMEHNPDILRLPSYSCYEAFKKAMLTVIRHVDQAFLPE</sequence>
<dbReference type="InterPro" id="IPR035983">
    <property type="entry name" value="Hect_E3_ubiquitin_ligase"/>
</dbReference>
<dbReference type="OMA" id="MIFAKDI"/>
<feature type="repeat" description="ANK" evidence="4">
    <location>
        <begin position="308"/>
        <end position="340"/>
    </location>
</feature>
<keyword evidence="8" id="KW-1185">Reference proteome</keyword>